<evidence type="ECO:0000259" key="10">
    <source>
        <dbReference type="Pfam" id="PF18327"/>
    </source>
</evidence>
<sequence>MNHTLEALRDKARLYTYADEDQCVRELLAQADLPAQTREGILSFGRELVLQSRNQRSKRGTLDAFLEEFGLSNREGIALMCLAEALLRIPDGETADKLIAEKVASGSWKDHKGQSDSLFVNASTWGLMLTGKVIRLGNEITGQTTHWFKDLVGRMGEPVIRTAMLQAMKIMGSQYVLGRSIKEGMNRGASQAAATRFSFDMLGEGARTQQDADRYFADYQKAITAIAKHNKANNSIDADGISIKISALHARYQYSQSDRVFNELLPRVKSLALQAKNANMGFNIDAEEAERLDLSLDIFAALARDPELATWDGLGFVLQAYQKRAPHVAHWLIELARETHRSFMVRLVKGAYWDTEIKHAQELGLSDYPVYTRKANTDLSYQVCARILLNAPDAIFPQFATHNAHTVATIVHLVKPGQAFEFQRLHGMGQLMFEQVQAAHPGTSVRLYAPIGAHRDLLPYLVRRLLENGANSSFVNRFMDDDTPAEWLVPDIALKVASFNPYRHPAIPVPAQLFSQSEMPRPNAPGFNLEHIEHSNWLLEKTNLLVEKQYEAAPIINGEFAEGTARKLVSPANTSIVVGDVIDADAHTIDAALTSACKAQAAWNNLGGERRALILNKMGELIEANYAELISLLSREAGRTLNDGISEVREAIDFCHYYAASARQHFVVPSSLTGPTGEVNELSLHGRGVFVCISPWNFPLAIFVGQVAAALVAGNAVIAKPAEQTPLVAAFTVALMHQAGVPKEVLHLLIGDGAAIGKHLLSDSRIGGVAFTGSTETARLINLQLAQKPGPIVPFIAETGGLNAMIACSSALPEQLVDDVVTSAFLSAGQRCSALRVLFLQQDIADRTLELLTGACDELRLGNPWELNTDMGPVIDQDALTLLTDHMARMEQEAKVLYRYPTEKVPTEGSFFGPHIVELKELAQLEREVFGPVLHVIRYKTGELDKVLAQINASGYGLTLGVHSRVEATAKKVFREARVGNTYINRNMVGAVVGVNPFGGQGLSGTGPKAGGPLYVRRFATERTYTNNVSATGGNIALFSVAGSDEPPLPVRQL</sequence>
<dbReference type="SUPFAM" id="SSF53720">
    <property type="entry name" value="ALDH-like"/>
    <property type="match status" value="1"/>
</dbReference>
<proteinExistence type="inferred from homology"/>
<dbReference type="PANTHER" id="PTHR42862:SF1">
    <property type="entry name" value="DELTA-1-PYRROLINE-5-CARBOXYLATE DEHYDROGENASE 2, ISOFORM A-RELATED"/>
    <property type="match status" value="1"/>
</dbReference>
<evidence type="ECO:0000259" key="7">
    <source>
        <dbReference type="Pfam" id="PF00171"/>
    </source>
</evidence>
<dbReference type="UniPathway" id="UPA00261">
    <property type="reaction ID" value="UER00373"/>
</dbReference>
<dbReference type="InterPro" id="IPR005933">
    <property type="entry name" value="PutA_C"/>
</dbReference>
<dbReference type="InterPro" id="IPR024082">
    <property type="entry name" value="PRODH_PutA_dom_II"/>
</dbReference>
<dbReference type="GO" id="GO:0009898">
    <property type="term" value="C:cytoplasmic side of plasma membrane"/>
    <property type="evidence" value="ECO:0007669"/>
    <property type="project" value="TreeGrafter"/>
</dbReference>
<dbReference type="InterPro" id="IPR016161">
    <property type="entry name" value="Ald_DH/histidinol_DH"/>
</dbReference>
<dbReference type="InterPro" id="IPR041349">
    <property type="entry name" value="PRODH"/>
</dbReference>
<dbReference type="PANTHER" id="PTHR42862">
    <property type="entry name" value="DELTA-1-PYRROLINE-5-CARBOXYLATE DEHYDROGENASE 1, ISOFORM A-RELATED"/>
    <property type="match status" value="1"/>
</dbReference>
<feature type="domain" description="Proline dehydrogenase" evidence="8">
    <location>
        <begin position="192"/>
        <end position="477"/>
    </location>
</feature>
<dbReference type="RefSeq" id="WP_183910448.1">
    <property type="nucleotide sequence ID" value="NZ_JACHXZ010000003.1"/>
</dbReference>
<dbReference type="InterPro" id="IPR025703">
    <property type="entry name" value="Bifunct_PutA"/>
</dbReference>
<dbReference type="Gene3D" id="1.20.5.460">
    <property type="entry name" value="Single helix bin"/>
    <property type="match status" value="1"/>
</dbReference>
<dbReference type="GO" id="GO:0010133">
    <property type="term" value="P:L-proline catabolic process to L-glutamate"/>
    <property type="evidence" value="ECO:0007669"/>
    <property type="project" value="UniProtKB-UniRule"/>
</dbReference>
<dbReference type="CDD" id="cd07125">
    <property type="entry name" value="ALDH_PutA-P5CDH"/>
    <property type="match status" value="1"/>
</dbReference>
<evidence type="ECO:0000313" key="12">
    <source>
        <dbReference type="Proteomes" id="UP000559987"/>
    </source>
</evidence>
<dbReference type="InterPro" id="IPR015590">
    <property type="entry name" value="Aldehyde_DH_dom"/>
</dbReference>
<evidence type="ECO:0000259" key="8">
    <source>
        <dbReference type="Pfam" id="PF01619"/>
    </source>
</evidence>
<comment type="pathway">
    <text evidence="5">Amino-acid degradation; L-proline degradation into L-glutamate; L-glutamate from L-proline: step 1/2.</text>
</comment>
<dbReference type="Pfam" id="PF18327">
    <property type="entry name" value="PRODH"/>
    <property type="match status" value="1"/>
</dbReference>
<dbReference type="Gene3D" id="3.40.309.10">
    <property type="entry name" value="Aldehyde Dehydrogenase, Chain A, domain 2"/>
    <property type="match status" value="1"/>
</dbReference>
<dbReference type="Pfam" id="PF14850">
    <property type="entry name" value="Pro_dh-DNA_bdg"/>
    <property type="match status" value="1"/>
</dbReference>
<keyword evidence="12" id="KW-1185">Reference proteome</keyword>
<dbReference type="PIRSF" id="PIRSF000197">
    <property type="entry name" value="Bifunct_PutA"/>
    <property type="match status" value="1"/>
</dbReference>
<dbReference type="AlphaFoldDB" id="A0A839UQC9"/>
<comment type="pathway">
    <text evidence="1 5">Amino-acid degradation; L-proline degradation into L-glutamate; L-glutamate from L-proline: step 2/2.</text>
</comment>
<evidence type="ECO:0000256" key="6">
    <source>
        <dbReference type="PIRSR" id="PIRSR000197-1"/>
    </source>
</evidence>
<dbReference type="PROSITE" id="PS00070">
    <property type="entry name" value="ALDEHYDE_DEHYDR_CYS"/>
    <property type="match status" value="1"/>
</dbReference>
<feature type="domain" description="Proline dehydrogenase PutA" evidence="9">
    <location>
        <begin position="62"/>
        <end position="175"/>
    </location>
</feature>
<protein>
    <recommendedName>
        <fullName evidence="5">Bifunctional protein PutA</fullName>
    </recommendedName>
    <domain>
        <recommendedName>
            <fullName evidence="5">Proline dehydrogenase</fullName>
            <ecNumber evidence="5">1.5.5.2</ecNumber>
        </recommendedName>
        <alternativeName>
            <fullName evidence="5">Proline oxidase</fullName>
        </alternativeName>
    </domain>
    <domain>
        <recommendedName>
            <fullName evidence="5">Delta-1-pyrroline-5-carboxylate dehydrogenase</fullName>
            <shortName evidence="5">P5C dehydrogenase</shortName>
            <ecNumber evidence="5">1.2.1.88</ecNumber>
        </recommendedName>
        <alternativeName>
            <fullName evidence="5">L-glutamate gamma-semialdehyde dehydrogenase</fullName>
        </alternativeName>
    </domain>
</protein>
<reference evidence="11 12" key="1">
    <citation type="submission" date="2020-08" db="EMBL/GenBank/DDBJ databases">
        <title>Genomic Encyclopedia of Type Strains, Phase III (KMG-III): the genomes of soil and plant-associated and newly described type strains.</title>
        <authorList>
            <person name="Whitman W."/>
        </authorList>
    </citation>
    <scope>NUCLEOTIDE SEQUENCE [LARGE SCALE GENOMIC DNA]</scope>
    <source>
        <strain evidence="11 12">CECT 8571</strain>
    </source>
</reference>
<evidence type="ECO:0000256" key="5">
    <source>
        <dbReference type="PIRNR" id="PIRNR000197"/>
    </source>
</evidence>
<dbReference type="Proteomes" id="UP000559987">
    <property type="component" value="Unassembled WGS sequence"/>
</dbReference>
<dbReference type="SUPFAM" id="SSF81935">
    <property type="entry name" value="N-terminal domain of bifunctional PutA protein"/>
    <property type="match status" value="1"/>
</dbReference>
<dbReference type="InterPro" id="IPR050485">
    <property type="entry name" value="Proline_metab_enzyme"/>
</dbReference>
<evidence type="ECO:0000256" key="3">
    <source>
        <dbReference type="ARBA" id="ARBA00023027"/>
    </source>
</evidence>
<dbReference type="GO" id="GO:0003842">
    <property type="term" value="F:L-glutamate gamma-semialdehyde dehydrogenase activity"/>
    <property type="evidence" value="ECO:0007669"/>
    <property type="project" value="UniProtKB-UniRule"/>
</dbReference>
<dbReference type="NCBIfam" id="TIGR01238">
    <property type="entry name" value="D1pyr5carbox3"/>
    <property type="match status" value="1"/>
</dbReference>
<evidence type="ECO:0000259" key="9">
    <source>
        <dbReference type="Pfam" id="PF14850"/>
    </source>
</evidence>
<dbReference type="FunFam" id="3.40.309.10:FF:000005">
    <property type="entry name" value="1-pyrroline-5-carboxylate dehydrogenase 1"/>
    <property type="match status" value="1"/>
</dbReference>
<evidence type="ECO:0000256" key="1">
    <source>
        <dbReference type="ARBA" id="ARBA00004786"/>
    </source>
</evidence>
<comment type="caution">
    <text evidence="11">The sequence shown here is derived from an EMBL/GenBank/DDBJ whole genome shotgun (WGS) entry which is preliminary data.</text>
</comment>
<dbReference type="InterPro" id="IPR016160">
    <property type="entry name" value="Ald_DH_CS_CYS"/>
</dbReference>
<dbReference type="InterPro" id="IPR024089">
    <property type="entry name" value="PRODH_PutA_dom_I/II"/>
</dbReference>
<dbReference type="Pfam" id="PF00171">
    <property type="entry name" value="Aldedh"/>
    <property type="match status" value="1"/>
</dbReference>
<feature type="domain" description="Proline utilization A proline dehydrogenase N-terminal" evidence="10">
    <location>
        <begin position="7"/>
        <end position="50"/>
    </location>
</feature>
<keyword evidence="5" id="KW-0274">FAD</keyword>
<evidence type="ECO:0000313" key="11">
    <source>
        <dbReference type="EMBL" id="MBB3168941.1"/>
    </source>
</evidence>
<name>A0A839UQC9_9GAMM</name>
<dbReference type="Gene3D" id="3.40.605.10">
    <property type="entry name" value="Aldehyde Dehydrogenase, Chain A, domain 1"/>
    <property type="match status" value="1"/>
</dbReference>
<comment type="cofactor">
    <cofactor evidence="5">
        <name>FAD</name>
        <dbReference type="ChEBI" id="CHEBI:57692"/>
    </cofactor>
</comment>
<evidence type="ECO:0000256" key="2">
    <source>
        <dbReference type="ARBA" id="ARBA00023002"/>
    </source>
</evidence>
<dbReference type="InterPro" id="IPR016163">
    <property type="entry name" value="Ald_DH_C"/>
</dbReference>
<feature type="active site" evidence="6">
    <location>
        <position position="798"/>
    </location>
</feature>
<comment type="catalytic activity">
    <reaction evidence="5">
        <text>L-proline + a quinone = (S)-1-pyrroline-5-carboxylate + a quinol + H(+)</text>
        <dbReference type="Rhea" id="RHEA:23784"/>
        <dbReference type="ChEBI" id="CHEBI:15378"/>
        <dbReference type="ChEBI" id="CHEBI:17388"/>
        <dbReference type="ChEBI" id="CHEBI:24646"/>
        <dbReference type="ChEBI" id="CHEBI:60039"/>
        <dbReference type="ChEBI" id="CHEBI:132124"/>
        <dbReference type="EC" id="1.5.5.2"/>
    </reaction>
</comment>
<dbReference type="InterPro" id="IPR029041">
    <property type="entry name" value="FAD-linked_oxidoreductase-like"/>
</dbReference>
<dbReference type="Gene3D" id="3.20.20.220">
    <property type="match status" value="1"/>
</dbReference>
<keyword evidence="5" id="KW-0804">Transcription</keyword>
<keyword evidence="2 5" id="KW-0560">Oxidoreductase</keyword>
<comment type="similarity">
    <text evidence="5">In the C-terminal section; belongs to the aldehyde dehydrogenase family.</text>
</comment>
<dbReference type="GO" id="GO:0004657">
    <property type="term" value="F:proline dehydrogenase activity"/>
    <property type="evidence" value="ECO:0007669"/>
    <property type="project" value="UniProtKB-UniRule"/>
</dbReference>
<keyword evidence="5" id="KW-0805">Transcription regulation</keyword>
<accession>A0A839UQC9</accession>
<dbReference type="InterPro" id="IPR002872">
    <property type="entry name" value="Proline_DH_dom"/>
</dbReference>
<feature type="domain" description="Aldehyde dehydrogenase" evidence="7">
    <location>
        <begin position="566"/>
        <end position="1020"/>
    </location>
</feature>
<dbReference type="SUPFAM" id="SSF51730">
    <property type="entry name" value="FAD-linked oxidoreductase"/>
    <property type="match status" value="1"/>
</dbReference>
<comment type="function">
    <text evidence="5">Oxidizes proline to glutamate for use as a carbon and nitrogen source.</text>
</comment>
<dbReference type="Pfam" id="PF01619">
    <property type="entry name" value="Pro_dh"/>
    <property type="match status" value="1"/>
</dbReference>
<dbReference type="GO" id="GO:0003677">
    <property type="term" value="F:DNA binding"/>
    <property type="evidence" value="ECO:0007669"/>
    <property type="project" value="UniProtKB-KW"/>
</dbReference>
<feature type="active site" evidence="6">
    <location>
        <position position="832"/>
    </location>
</feature>
<comment type="similarity">
    <text evidence="5">In the N-terminal section; belongs to the proline dehydrogenase family.</text>
</comment>
<keyword evidence="3 5" id="KW-0520">NAD</keyword>
<keyword evidence="5" id="KW-0642">Proline metabolism</keyword>
<comment type="catalytic activity">
    <reaction evidence="4 5">
        <text>L-glutamate 5-semialdehyde + NAD(+) + H2O = L-glutamate + NADH + 2 H(+)</text>
        <dbReference type="Rhea" id="RHEA:30235"/>
        <dbReference type="ChEBI" id="CHEBI:15377"/>
        <dbReference type="ChEBI" id="CHEBI:15378"/>
        <dbReference type="ChEBI" id="CHEBI:29985"/>
        <dbReference type="ChEBI" id="CHEBI:57540"/>
        <dbReference type="ChEBI" id="CHEBI:57945"/>
        <dbReference type="ChEBI" id="CHEBI:58066"/>
        <dbReference type="EC" id="1.2.1.88"/>
    </reaction>
</comment>
<dbReference type="EMBL" id="JACHXZ010000003">
    <property type="protein sequence ID" value="MBB3168941.1"/>
    <property type="molecule type" value="Genomic_DNA"/>
</dbReference>
<organism evidence="11 12">
    <name type="scientific">Simiduia aestuariiviva</name>
    <dbReference type="NCBI Taxonomy" id="1510459"/>
    <lineage>
        <taxon>Bacteria</taxon>
        <taxon>Pseudomonadati</taxon>
        <taxon>Pseudomonadota</taxon>
        <taxon>Gammaproteobacteria</taxon>
        <taxon>Cellvibrionales</taxon>
        <taxon>Cellvibrionaceae</taxon>
        <taxon>Simiduia</taxon>
    </lineage>
</organism>
<keyword evidence="5" id="KW-0285">Flavoprotein</keyword>
<dbReference type="EC" id="1.2.1.88" evidence="5"/>
<keyword evidence="5" id="KW-0678">Repressor</keyword>
<dbReference type="InterPro" id="IPR016162">
    <property type="entry name" value="Ald_DH_N"/>
</dbReference>
<evidence type="ECO:0000256" key="4">
    <source>
        <dbReference type="ARBA" id="ARBA00048142"/>
    </source>
</evidence>
<keyword evidence="5" id="KW-0238">DNA-binding</keyword>
<dbReference type="EC" id="1.5.5.2" evidence="5"/>
<dbReference type="NCBIfam" id="NF008869">
    <property type="entry name" value="PRK11904.1"/>
    <property type="match status" value="1"/>
</dbReference>
<gene>
    <name evidence="11" type="ORF">FHS30_002149</name>
</gene>
<dbReference type="GO" id="GO:0003700">
    <property type="term" value="F:DNA-binding transcription factor activity"/>
    <property type="evidence" value="ECO:0007669"/>
    <property type="project" value="InterPro"/>
</dbReference>